<evidence type="ECO:0000313" key="3">
    <source>
        <dbReference type="Proteomes" id="UP001165342"/>
    </source>
</evidence>
<comment type="caution">
    <text evidence="2">The sequence shown here is derived from an EMBL/GenBank/DDBJ whole genome shotgun (WGS) entry which is preliminary data.</text>
</comment>
<protein>
    <submittedName>
        <fullName evidence="2">Pilus assembly protein</fullName>
    </submittedName>
</protein>
<name>A0ABT0S2U4_9SPHN</name>
<proteinExistence type="predicted"/>
<reference evidence="2" key="1">
    <citation type="submission" date="2022-05" db="EMBL/GenBank/DDBJ databases">
        <authorList>
            <person name="Jo J.-H."/>
            <person name="Im W.-T."/>
        </authorList>
    </citation>
    <scope>NUCLEOTIDE SEQUENCE</scope>
    <source>
        <strain evidence="2">SE220</strain>
    </source>
</reference>
<dbReference type="InterPro" id="IPR012495">
    <property type="entry name" value="TadE-like_dom"/>
</dbReference>
<dbReference type="Proteomes" id="UP001165342">
    <property type="component" value="Unassembled WGS sequence"/>
</dbReference>
<sequence length="188" mass="19629">MEFALVLPLLLILLLGTVDAGRFLWEVNRAEKATQMGARYAVVTSPVSTGLINADFESAGLSAGELIPADTIGKVECTRATCTCTDCDVTVGSGVDTTRFDAIVARMQAMDPAIEADKVKVTYRGSGFGFAGDSGGGGSETMEISPLVTVSLTDMEFRPITSLMLANIPLPAFSTTLTAEDASGAYSN</sequence>
<dbReference type="Pfam" id="PF07811">
    <property type="entry name" value="TadE"/>
    <property type="match status" value="1"/>
</dbReference>
<evidence type="ECO:0000259" key="1">
    <source>
        <dbReference type="Pfam" id="PF07811"/>
    </source>
</evidence>
<dbReference type="EMBL" id="JAMGBE010000003">
    <property type="protein sequence ID" value="MCL6730188.1"/>
    <property type="molecule type" value="Genomic_DNA"/>
</dbReference>
<accession>A0ABT0S2U4</accession>
<keyword evidence="3" id="KW-1185">Reference proteome</keyword>
<gene>
    <name evidence="2" type="ORF">LZ538_09000</name>
</gene>
<feature type="domain" description="TadE-like" evidence="1">
    <location>
        <begin position="2"/>
        <end position="39"/>
    </location>
</feature>
<organism evidence="2 3">
    <name type="scientific">Sphingomonas hankyongi</name>
    <dbReference type="NCBI Taxonomy" id="2908209"/>
    <lineage>
        <taxon>Bacteria</taxon>
        <taxon>Pseudomonadati</taxon>
        <taxon>Pseudomonadota</taxon>
        <taxon>Alphaproteobacteria</taxon>
        <taxon>Sphingomonadales</taxon>
        <taxon>Sphingomonadaceae</taxon>
        <taxon>Sphingomonas</taxon>
    </lineage>
</organism>
<dbReference type="RefSeq" id="WP_249831688.1">
    <property type="nucleotide sequence ID" value="NZ_JAMGBE010000003.1"/>
</dbReference>
<evidence type="ECO:0000313" key="2">
    <source>
        <dbReference type="EMBL" id="MCL6730188.1"/>
    </source>
</evidence>